<dbReference type="PANTHER" id="PTHR10953">
    <property type="entry name" value="UBIQUITIN-ACTIVATING ENZYME E1"/>
    <property type="match status" value="1"/>
</dbReference>
<dbReference type="InterPro" id="IPR000594">
    <property type="entry name" value="ThiF_NAD_FAD-bd"/>
</dbReference>
<proteinExistence type="predicted"/>
<name>A0ABZ2XJ85_9RHOO</name>
<evidence type="ECO:0000313" key="3">
    <source>
        <dbReference type="Proteomes" id="UP001479520"/>
    </source>
</evidence>
<feature type="domain" description="THIF-type NAD/FAD binding fold" evidence="1">
    <location>
        <begin position="9"/>
        <end position="244"/>
    </location>
</feature>
<dbReference type="EMBL" id="CP151406">
    <property type="protein sequence ID" value="WZJ22407.1"/>
    <property type="molecule type" value="Genomic_DNA"/>
</dbReference>
<dbReference type="NCBIfam" id="NF004281">
    <property type="entry name" value="PRK05690.1"/>
    <property type="match status" value="1"/>
</dbReference>
<evidence type="ECO:0000313" key="2">
    <source>
        <dbReference type="EMBL" id="WZJ22407.1"/>
    </source>
</evidence>
<dbReference type="CDD" id="cd00757">
    <property type="entry name" value="ThiF_MoeB_HesA_family"/>
    <property type="match status" value="1"/>
</dbReference>
<dbReference type="RefSeq" id="WP_281981167.1">
    <property type="nucleotide sequence ID" value="NZ_CALFBA010000001.1"/>
</dbReference>
<dbReference type="Proteomes" id="UP001479520">
    <property type="component" value="Chromosome"/>
</dbReference>
<keyword evidence="2" id="KW-0808">Transferase</keyword>
<keyword evidence="3" id="KW-1185">Reference proteome</keyword>
<reference evidence="2 3" key="1">
    <citation type="submission" date="2024-04" db="EMBL/GenBank/DDBJ databases">
        <title>Dissimilatory iodate-reducing microorganisms contribute to the enrichment of iodine in groundwater.</title>
        <authorList>
            <person name="Jiang Z."/>
        </authorList>
    </citation>
    <scope>NUCLEOTIDE SEQUENCE [LARGE SCALE GENOMIC DNA]</scope>
    <source>
        <strain evidence="2 3">NCP973</strain>
    </source>
</reference>
<dbReference type="SUPFAM" id="SSF69572">
    <property type="entry name" value="Activating enzymes of the ubiquitin-like proteins"/>
    <property type="match status" value="1"/>
</dbReference>
<keyword evidence="2" id="KW-0548">Nucleotidyltransferase</keyword>
<accession>A0ABZ2XJ85</accession>
<dbReference type="Gene3D" id="3.40.50.720">
    <property type="entry name" value="NAD(P)-binding Rossmann-like Domain"/>
    <property type="match status" value="1"/>
</dbReference>
<dbReference type="GO" id="GO:0016779">
    <property type="term" value="F:nucleotidyltransferase activity"/>
    <property type="evidence" value="ECO:0007669"/>
    <property type="project" value="UniProtKB-KW"/>
</dbReference>
<sequence>MTDEQLLRYSRHILLDALGIEGQQRILDTHALIVGAGGLGSPAALYLASGGIGRITLVDDDAVDLTNLQRQIIHTEARVGMAKAESGRLALAALNPTIEVVPLQQRLAGAELDALVASADIVLDCTDNFATRHAINRACVHHRKPLVSGAAIRFDGQVSVYDLARDDAPCYHCLFPEGEDVEEVRCAVMGVFAPLTGIVGTMQAAEALKLAAGIGESLSGRLLLLDALNMEWRTVKFRRDPDCAVCAPNSAVRSGEYLRQSAADRESSAPACRLASSAPAG</sequence>
<organism evidence="2 3">
    <name type="scientific">Azonexus hydrophilus</name>
    <dbReference type="NCBI Taxonomy" id="418702"/>
    <lineage>
        <taxon>Bacteria</taxon>
        <taxon>Pseudomonadati</taxon>
        <taxon>Pseudomonadota</taxon>
        <taxon>Betaproteobacteria</taxon>
        <taxon>Rhodocyclales</taxon>
        <taxon>Azonexaceae</taxon>
        <taxon>Azonexus</taxon>
    </lineage>
</organism>
<dbReference type="InterPro" id="IPR045886">
    <property type="entry name" value="ThiF/MoeB/HesA"/>
</dbReference>
<dbReference type="Pfam" id="PF00899">
    <property type="entry name" value="ThiF"/>
    <property type="match status" value="1"/>
</dbReference>
<dbReference type="InterPro" id="IPR035985">
    <property type="entry name" value="Ubiquitin-activating_enz"/>
</dbReference>
<dbReference type="PANTHER" id="PTHR10953:SF240">
    <property type="entry name" value="SULFUR CARRIER PROTEIN THIS ADENYLYLTRANSFERASE"/>
    <property type="match status" value="1"/>
</dbReference>
<evidence type="ECO:0000259" key="1">
    <source>
        <dbReference type="Pfam" id="PF00899"/>
    </source>
</evidence>
<gene>
    <name evidence="2" type="primary">moeB</name>
    <name evidence="2" type="ORF">AADV58_04425</name>
</gene>
<protein>
    <submittedName>
        <fullName evidence="2">Molybdopterin-synthase adenylyltransferase MoeB</fullName>
    </submittedName>
</protein>